<organism evidence="6 9">
    <name type="scientific">Yersinia pestis</name>
    <dbReference type="NCBI Taxonomy" id="632"/>
    <lineage>
        <taxon>Bacteria</taxon>
        <taxon>Pseudomonadati</taxon>
        <taxon>Pseudomonadota</taxon>
        <taxon>Gammaproteobacteria</taxon>
        <taxon>Enterobacterales</taxon>
        <taxon>Yersiniaceae</taxon>
        <taxon>Yersinia</taxon>
    </lineage>
</organism>
<dbReference type="SMART" id="SM00382">
    <property type="entry name" value="AAA"/>
    <property type="match status" value="1"/>
</dbReference>
<dbReference type="DNASU" id="1146656"/>
<accession>Q8D0R6</accession>
<dbReference type="SUPFAM" id="SSF52540">
    <property type="entry name" value="P-loop containing nucleoside triphosphate hydrolases"/>
    <property type="match status" value="1"/>
</dbReference>
<dbReference type="EMBL" id="AE017042">
    <property type="protein sequence ID" value="AAS62505.1"/>
    <property type="molecule type" value="Genomic_DNA"/>
</dbReference>
<protein>
    <submittedName>
        <fullName evidence="6">Inner membrane ABC transporter</fullName>
    </submittedName>
    <submittedName>
        <fullName evidence="7">Mannitol transport ATP-binding protein</fullName>
    </submittedName>
</protein>
<reference evidence="6 9" key="1">
    <citation type="journal article" date="2002" name="J. Bacteriol.">
        <title>Genome sequence of Yersinia pestis KIM.</title>
        <authorList>
            <person name="Deng W."/>
            <person name="Burland V."/>
            <person name="Plunkett G.III."/>
            <person name="Boutin A."/>
            <person name="Mayhew G.F."/>
            <person name="Liss P."/>
            <person name="Perna N.T."/>
            <person name="Rose D.J."/>
            <person name="Mau B."/>
            <person name="Zhou S."/>
            <person name="Schwartz D.C."/>
            <person name="Fetherston J.D."/>
            <person name="Lindler L.E."/>
            <person name="Brubaker R.R."/>
            <person name="Plana G.V."/>
            <person name="Straley S.C."/>
            <person name="McDonough K.A."/>
            <person name="Nilles M.L."/>
            <person name="Matson J.S."/>
            <person name="Blattner F.R."/>
            <person name="Perry R.D."/>
        </authorList>
    </citation>
    <scope>NUCLEOTIDE SEQUENCE [LARGE SCALE GENOMIC DNA]</scope>
    <source>
        <strain evidence="6">KIM</strain>
        <strain evidence="9">KIM10+ / Biovar Mediaevalis</strain>
    </source>
</reference>
<evidence type="ECO:0000256" key="4">
    <source>
        <dbReference type="ARBA" id="ARBA00022840"/>
    </source>
</evidence>
<dbReference type="EnsemblBacteria" id="AAS62505">
    <property type="protein sequence ID" value="AAS62505"/>
    <property type="gene ID" value="YP_2299"/>
</dbReference>
<dbReference type="HOGENOM" id="CLU_000604_1_1_6"/>
<dbReference type="InterPro" id="IPR008995">
    <property type="entry name" value="Mo/tungstate-bd_C_term_dom"/>
</dbReference>
<evidence type="ECO:0000313" key="8">
    <source>
        <dbReference type="Proteomes" id="UP000001019"/>
    </source>
</evidence>
<dbReference type="Gene3D" id="2.40.50.100">
    <property type="match status" value="1"/>
</dbReference>
<dbReference type="InterPro" id="IPR012340">
    <property type="entry name" value="NA-bd_OB-fold"/>
</dbReference>
<dbReference type="InterPro" id="IPR003439">
    <property type="entry name" value="ABC_transporter-like_ATP-bd"/>
</dbReference>
<dbReference type="PROSITE" id="PS00211">
    <property type="entry name" value="ABC_TRANSPORTER_1"/>
    <property type="match status" value="1"/>
</dbReference>
<dbReference type="PANTHER" id="PTHR43875:SF3">
    <property type="entry name" value="MALTOSE_MALTODEXTRIN IMPORT ATP-BINDING PROTEIN MALK"/>
    <property type="match status" value="1"/>
</dbReference>
<name>Q8D0R6_YERPE</name>
<evidence type="ECO:0000256" key="1">
    <source>
        <dbReference type="ARBA" id="ARBA00022448"/>
    </source>
</evidence>
<evidence type="ECO:0000313" key="7">
    <source>
        <dbReference type="EMBL" id="AAS62505.1"/>
    </source>
</evidence>
<dbReference type="Proteomes" id="UP000001019">
    <property type="component" value="Chromosome"/>
</dbReference>
<keyword evidence="2" id="KW-0762">Sugar transport</keyword>
<dbReference type="EMBL" id="AE009952">
    <property type="protein sequence ID" value="AAM85277.1"/>
    <property type="molecule type" value="Genomic_DNA"/>
</dbReference>
<evidence type="ECO:0000313" key="9">
    <source>
        <dbReference type="Proteomes" id="UP000002490"/>
    </source>
</evidence>
<reference evidence="7" key="2">
    <citation type="submission" date="2003-04" db="EMBL/GenBank/DDBJ databases">
        <authorList>
            <person name="Song Y."/>
            <person name="Tong Z."/>
            <person name="Wang L."/>
            <person name="Han Y."/>
            <person name="Zhang J."/>
            <person name="Pei D."/>
            <person name="Wang J."/>
            <person name="Zhou D."/>
            <person name="Han Y."/>
            <person name="Pang X."/>
            <person name="Zhai J."/>
            <person name="Chen F."/>
            <person name="Qin H."/>
            <person name="Wang J."/>
            <person name="Li S."/>
            <person name="Guo Z."/>
            <person name="Ye C."/>
            <person name="Du Z."/>
            <person name="Lin W."/>
            <person name="Wang J."/>
            <person name="Yu J."/>
            <person name="Yang H."/>
            <person name="Wang J."/>
            <person name="Huang P."/>
            <person name="Yang R."/>
        </authorList>
    </citation>
    <scope>NUCLEOTIDE SEQUENCE</scope>
    <source>
        <strain evidence="7">91001</strain>
    </source>
</reference>
<proteinExistence type="predicted"/>
<dbReference type="Gene3D" id="2.40.50.140">
    <property type="entry name" value="Nucleic acid-binding proteins"/>
    <property type="match status" value="1"/>
</dbReference>
<dbReference type="Proteomes" id="UP000002490">
    <property type="component" value="Chromosome"/>
</dbReference>
<gene>
    <name evidence="6" type="primary">malK</name>
    <name evidence="7" type="synonym">mtlK</name>
    <name evidence="6" type="ordered locus">y1709</name>
    <name evidence="7" type="ordered locus">YP_2299</name>
</gene>
<dbReference type="InterPro" id="IPR027417">
    <property type="entry name" value="P-loop_NTPase"/>
</dbReference>
<keyword evidence="4 7" id="KW-0067">ATP-binding</keyword>
<dbReference type="Gene3D" id="3.40.50.300">
    <property type="entry name" value="P-loop containing nucleotide triphosphate hydrolases"/>
    <property type="match status" value="1"/>
</dbReference>
<dbReference type="NCBIfam" id="NF008653">
    <property type="entry name" value="PRK11650.1"/>
    <property type="match status" value="1"/>
</dbReference>
<sequence length="373" mass="41199">MNARVNSSILLELIMASVSLANVVKYYGKIKTIDNVNLEIASREFIVLVGPSGCGKSTLLRMIAGLEDVNSGEIKIEDKDVTQTNAGARGVSMVFQSYALYPHMTVRENLAFGLKNIKIPKQEIADRIANASNILQLDNYLERLPQHLSGGQRQRVAIGRSIVSRSKVFLFDEPLSNLDAALRIQMRQEIGKLHERLGKTTIYVTHDQTEAMTLADRIVILNQGRIEQIGTPEEVYNHPANLFVAGFIGAPKINLFNAVYEQDGYVNINGLRFFIPRLVNLDLAMGAVLTLAIRPEHFSLTNSTELSLAVKTDITEMHGDSTVVLFSSTEHGTLQMKVPYQLKLSVGEDVTIGASCEHILVFDEHGQAIHGES</sequence>
<evidence type="ECO:0000259" key="5">
    <source>
        <dbReference type="PROSITE" id="PS50893"/>
    </source>
</evidence>
<dbReference type="GO" id="GO:0016887">
    <property type="term" value="F:ATP hydrolysis activity"/>
    <property type="evidence" value="ECO:0007669"/>
    <property type="project" value="InterPro"/>
</dbReference>
<dbReference type="GO" id="GO:0008643">
    <property type="term" value="P:carbohydrate transport"/>
    <property type="evidence" value="ECO:0007669"/>
    <property type="project" value="InterPro"/>
</dbReference>
<dbReference type="InterPro" id="IPR013611">
    <property type="entry name" value="Transp-assoc_OB_typ2"/>
</dbReference>
<dbReference type="GO" id="GO:0140359">
    <property type="term" value="F:ABC-type transporter activity"/>
    <property type="evidence" value="ECO:0007669"/>
    <property type="project" value="InterPro"/>
</dbReference>
<accession>Q74T90</accession>
<dbReference type="KEGG" id="ypk:y1709"/>
<dbReference type="InterPro" id="IPR003593">
    <property type="entry name" value="AAA+_ATPase"/>
</dbReference>
<dbReference type="Pfam" id="PF08402">
    <property type="entry name" value="TOBE_2"/>
    <property type="match status" value="1"/>
</dbReference>
<dbReference type="GO" id="GO:0043190">
    <property type="term" value="C:ATP-binding cassette (ABC) transporter complex"/>
    <property type="evidence" value="ECO:0007669"/>
    <property type="project" value="InterPro"/>
</dbReference>
<dbReference type="AlphaFoldDB" id="Q8D0R6"/>
<evidence type="ECO:0000256" key="2">
    <source>
        <dbReference type="ARBA" id="ARBA00022597"/>
    </source>
</evidence>
<dbReference type="PANTHER" id="PTHR43875">
    <property type="entry name" value="MALTODEXTRIN IMPORT ATP-BINDING PROTEIN MSMX"/>
    <property type="match status" value="1"/>
</dbReference>
<dbReference type="GO" id="GO:0005524">
    <property type="term" value="F:ATP binding"/>
    <property type="evidence" value="ECO:0007669"/>
    <property type="project" value="UniProtKB-KW"/>
</dbReference>
<dbReference type="CDD" id="cd03301">
    <property type="entry name" value="ABC_MalK_N"/>
    <property type="match status" value="1"/>
</dbReference>
<feature type="domain" description="ABC transporter" evidence="5">
    <location>
        <begin position="18"/>
        <end position="248"/>
    </location>
</feature>
<dbReference type="InterPro" id="IPR017871">
    <property type="entry name" value="ABC_transporter-like_CS"/>
</dbReference>
<reference evidence="8" key="3">
    <citation type="journal article" date="2004" name="DNA Res.">
        <title>Complete genome sequence of Yersinia pestis strain 91001, an isolate avirulent to humans.</title>
        <authorList>
            <person name="Song Y."/>
            <person name="Tong Z."/>
            <person name="Wang J."/>
            <person name="Wang L."/>
            <person name="Guo Z."/>
            <person name="Han Y."/>
            <person name="Zhang J."/>
            <person name="Pei D."/>
            <person name="Zhou D."/>
            <person name="Qin H."/>
            <person name="Pang X."/>
            <person name="Han Y."/>
            <person name="Zhai J."/>
            <person name="Li M."/>
            <person name="Cui B."/>
            <person name="Qi Z."/>
            <person name="Jin L."/>
            <person name="Dai R."/>
            <person name="Chen F."/>
            <person name="Li S."/>
            <person name="Ye C."/>
            <person name="Du Z."/>
            <person name="Lin W."/>
            <person name="Wang J."/>
            <person name="Yu J."/>
            <person name="Yang H."/>
            <person name="Wang J."/>
            <person name="Huang P."/>
            <person name="Yang R."/>
        </authorList>
    </citation>
    <scope>NUCLEOTIDE SEQUENCE [LARGE SCALE GENOMIC DNA]</scope>
    <source>
        <strain evidence="8">91001 / Biovar Mediaevalis</strain>
    </source>
</reference>
<dbReference type="SUPFAM" id="SSF50331">
    <property type="entry name" value="MOP-like"/>
    <property type="match status" value="1"/>
</dbReference>
<dbReference type="KEGG" id="ypm:YP_2299"/>
<dbReference type="PROSITE" id="PS50893">
    <property type="entry name" value="ABC_TRANSPORTER_2"/>
    <property type="match status" value="1"/>
</dbReference>
<dbReference type="FunFam" id="3.40.50.300:FF:000042">
    <property type="entry name" value="Maltose/maltodextrin ABC transporter, ATP-binding protein"/>
    <property type="match status" value="1"/>
</dbReference>
<keyword evidence="3" id="KW-0547">Nucleotide-binding</keyword>
<reference evidence="7" key="4">
    <citation type="submission" date="2016-05" db="EMBL/GenBank/DDBJ databases">
        <title>Reannotation of Yersinia pestis strain 91001 based on omics data.</title>
        <authorList>
            <person name="Yiqing M."/>
        </authorList>
    </citation>
    <scope>NUCLEOTIDE SEQUENCE</scope>
    <source>
        <strain evidence="7">91001</strain>
    </source>
</reference>
<evidence type="ECO:0000256" key="3">
    <source>
        <dbReference type="ARBA" id="ARBA00022741"/>
    </source>
</evidence>
<dbReference type="InterPro" id="IPR047641">
    <property type="entry name" value="ABC_transpr_MalK/UgpC-like"/>
</dbReference>
<keyword evidence="1" id="KW-0813">Transport</keyword>
<evidence type="ECO:0000313" key="6">
    <source>
        <dbReference type="EMBL" id="AAM85277.1"/>
    </source>
</evidence>
<dbReference type="Pfam" id="PF00005">
    <property type="entry name" value="ABC_tran"/>
    <property type="match status" value="1"/>
</dbReference>
<dbReference type="InterPro" id="IPR015855">
    <property type="entry name" value="ABC_transpr_MalK-like"/>
</dbReference>